<dbReference type="Gene3D" id="1.10.3730.20">
    <property type="match status" value="1"/>
</dbReference>
<dbReference type="Pfam" id="PF00892">
    <property type="entry name" value="EamA"/>
    <property type="match status" value="1"/>
</dbReference>
<feature type="transmembrane region" description="Helical" evidence="3">
    <location>
        <begin position="341"/>
        <end position="359"/>
    </location>
</feature>
<feature type="transmembrane region" description="Helical" evidence="3">
    <location>
        <begin position="193"/>
        <end position="214"/>
    </location>
</feature>
<dbReference type="PANTHER" id="PTHR13146">
    <property type="match status" value="1"/>
</dbReference>
<feature type="transmembrane region" description="Helical" evidence="3">
    <location>
        <begin position="49"/>
        <end position="66"/>
    </location>
</feature>
<keyword evidence="6" id="KW-1185">Reference proteome</keyword>
<dbReference type="InterPro" id="IPR037185">
    <property type="entry name" value="EmrE-like"/>
</dbReference>
<feature type="transmembrane region" description="Helical" evidence="3">
    <location>
        <begin position="226"/>
        <end position="249"/>
    </location>
</feature>
<evidence type="ECO:0000256" key="1">
    <source>
        <dbReference type="ARBA" id="ARBA00007635"/>
    </source>
</evidence>
<evidence type="ECO:0000256" key="2">
    <source>
        <dbReference type="SAM" id="MobiDB-lite"/>
    </source>
</evidence>
<proteinExistence type="inferred from homology"/>
<keyword evidence="3" id="KW-0812">Transmembrane</keyword>
<feature type="domain" description="EamA" evidence="4">
    <location>
        <begin position="95"/>
        <end position="173"/>
    </location>
</feature>
<dbReference type="PANTHER" id="PTHR13146:SF3">
    <property type="entry name" value="EAMA DOMAIN-CONTAINING PROTEIN"/>
    <property type="match status" value="1"/>
</dbReference>
<dbReference type="GO" id="GO:0016020">
    <property type="term" value="C:membrane"/>
    <property type="evidence" value="ECO:0007669"/>
    <property type="project" value="InterPro"/>
</dbReference>
<feature type="transmembrane region" description="Helical" evidence="3">
    <location>
        <begin position="158"/>
        <end position="181"/>
    </location>
</feature>
<accession>A0AAW1P287</accession>
<feature type="transmembrane region" description="Helical" evidence="3">
    <location>
        <begin position="316"/>
        <end position="335"/>
    </location>
</feature>
<evidence type="ECO:0000313" key="5">
    <source>
        <dbReference type="EMBL" id="KAK9802789.1"/>
    </source>
</evidence>
<organism evidence="5 6">
    <name type="scientific">Symbiochloris irregularis</name>
    <dbReference type="NCBI Taxonomy" id="706552"/>
    <lineage>
        <taxon>Eukaryota</taxon>
        <taxon>Viridiplantae</taxon>
        <taxon>Chlorophyta</taxon>
        <taxon>core chlorophytes</taxon>
        <taxon>Trebouxiophyceae</taxon>
        <taxon>Trebouxiales</taxon>
        <taxon>Trebouxiaceae</taxon>
        <taxon>Symbiochloris</taxon>
    </lineage>
</organism>
<reference evidence="5 6" key="1">
    <citation type="journal article" date="2024" name="Nat. Commun.">
        <title>Phylogenomics reveals the evolutionary origins of lichenization in chlorophyte algae.</title>
        <authorList>
            <person name="Puginier C."/>
            <person name="Libourel C."/>
            <person name="Otte J."/>
            <person name="Skaloud P."/>
            <person name="Haon M."/>
            <person name="Grisel S."/>
            <person name="Petersen M."/>
            <person name="Berrin J.G."/>
            <person name="Delaux P.M."/>
            <person name="Dal Grande F."/>
            <person name="Keller J."/>
        </authorList>
    </citation>
    <scope>NUCLEOTIDE SEQUENCE [LARGE SCALE GENOMIC DNA]</scope>
    <source>
        <strain evidence="5 6">SAG 2036</strain>
    </source>
</reference>
<feature type="region of interest" description="Disordered" evidence="2">
    <location>
        <begin position="428"/>
        <end position="451"/>
    </location>
</feature>
<dbReference type="EMBL" id="JALJOQ010000067">
    <property type="protein sequence ID" value="KAK9802789.1"/>
    <property type="molecule type" value="Genomic_DNA"/>
</dbReference>
<dbReference type="Proteomes" id="UP001465755">
    <property type="component" value="Unassembled WGS sequence"/>
</dbReference>
<gene>
    <name evidence="5" type="ORF">WJX73_005331</name>
</gene>
<dbReference type="AlphaFoldDB" id="A0AAW1P287"/>
<dbReference type="SUPFAM" id="SSF103481">
    <property type="entry name" value="Multidrug resistance efflux transporter EmrE"/>
    <property type="match status" value="1"/>
</dbReference>
<evidence type="ECO:0000313" key="6">
    <source>
        <dbReference type="Proteomes" id="UP001465755"/>
    </source>
</evidence>
<comment type="similarity">
    <text evidence="1">Belongs to the drug/metabolite transporter (DMT) superfamily. Plant drug/metabolite exporter (P-DME) (TC 2.A.7.4) family.</text>
</comment>
<sequence length="451" mass="48535">MSRQFSARLSVGGLLLFGTTSSLLAKIAYELDGVGKDGKEKNFTKPWCMTTVMFLGMSFCLPLAYLEEHRARKGALTKAEEPLIGGPAEVVTQAKPHSEWRQLMLLAIPTVFDLIATILMNIGLLSVTASVYQMMRGAEMLFAALFSLLFLGRRLNLLHFGGIMCCVAGISCVGLSSVLAGSGSADYHVSSKAMLTGMGLIIASQCVQAAQLTFEDYFMADLSVAPLKIVGVEGLFGSIIMVGVLLPLVSVLPGKDGSGLHEDTLDTLHMISHSKTIPLLLVVDMGALLMYNLAGMCVTGTLGAVFRTVLETMRTLFVWLVDLVLFYLVTAGRLGEAWSKWSFIQLFGFVVLVCGTLIYGRGDDAEMKKAQGEEPEDPSALTQPLVGHNLPPTQPAGVPERRESTQPIAMRATPSSYKSTMSIASFGGTSVPRSMRRSSMMSPGHLAHPRV</sequence>
<feature type="transmembrane region" description="Helical" evidence="3">
    <location>
        <begin position="131"/>
        <end position="151"/>
    </location>
</feature>
<evidence type="ECO:0000259" key="4">
    <source>
        <dbReference type="Pfam" id="PF00892"/>
    </source>
</evidence>
<feature type="transmembrane region" description="Helical" evidence="3">
    <location>
        <begin position="288"/>
        <end position="309"/>
    </location>
</feature>
<feature type="region of interest" description="Disordered" evidence="2">
    <location>
        <begin position="368"/>
        <end position="412"/>
    </location>
</feature>
<feature type="transmembrane region" description="Helical" evidence="3">
    <location>
        <begin position="103"/>
        <end position="125"/>
    </location>
</feature>
<dbReference type="InterPro" id="IPR000620">
    <property type="entry name" value="EamA_dom"/>
</dbReference>
<keyword evidence="3" id="KW-1133">Transmembrane helix</keyword>
<comment type="caution">
    <text evidence="5">The sequence shown here is derived from an EMBL/GenBank/DDBJ whole genome shotgun (WGS) entry which is preliminary data.</text>
</comment>
<keyword evidence="3" id="KW-0472">Membrane</keyword>
<name>A0AAW1P287_9CHLO</name>
<evidence type="ECO:0000256" key="3">
    <source>
        <dbReference type="SAM" id="Phobius"/>
    </source>
</evidence>
<protein>
    <recommendedName>
        <fullName evidence="4">EamA domain-containing protein</fullName>
    </recommendedName>
</protein>